<dbReference type="CDD" id="cd14943">
    <property type="entry name" value="TRAPPC5_Trs31"/>
    <property type="match status" value="1"/>
</dbReference>
<dbReference type="GO" id="GO:1990071">
    <property type="term" value="C:TRAPPII protein complex"/>
    <property type="evidence" value="ECO:0007669"/>
    <property type="project" value="TreeGrafter"/>
</dbReference>
<accession>A0AAF0F0B0</accession>
<comment type="subunit">
    <text evidence="7">Part of the multisubunit TRAPP (transport protein particle) complex.</text>
</comment>
<reference evidence="8" key="1">
    <citation type="submission" date="2023-03" db="EMBL/GenBank/DDBJ databases">
        <title>Mating type loci evolution in Malassezia.</title>
        <authorList>
            <person name="Coelho M.A."/>
        </authorList>
    </citation>
    <scope>NUCLEOTIDE SEQUENCE</scope>
    <source>
        <strain evidence="8">CBS 9431</strain>
    </source>
</reference>
<evidence type="ECO:0000256" key="1">
    <source>
        <dbReference type="ARBA" id="ARBA00004240"/>
    </source>
</evidence>
<dbReference type="Pfam" id="PF04051">
    <property type="entry name" value="TRAPP"/>
    <property type="match status" value="1"/>
</dbReference>
<evidence type="ECO:0000256" key="5">
    <source>
        <dbReference type="ARBA" id="ARBA00022892"/>
    </source>
</evidence>
<evidence type="ECO:0000256" key="6">
    <source>
        <dbReference type="ARBA" id="ARBA00023034"/>
    </source>
</evidence>
<dbReference type="GO" id="GO:0006888">
    <property type="term" value="P:endoplasmic reticulum to Golgi vesicle-mediated transport"/>
    <property type="evidence" value="ECO:0007669"/>
    <property type="project" value="TreeGrafter"/>
</dbReference>
<dbReference type="RefSeq" id="XP_060120999.1">
    <property type="nucleotide sequence ID" value="XM_060265016.1"/>
</dbReference>
<dbReference type="GO" id="GO:1990070">
    <property type="term" value="C:TRAPPI protein complex"/>
    <property type="evidence" value="ECO:0007669"/>
    <property type="project" value="TreeGrafter"/>
</dbReference>
<comment type="similarity">
    <text evidence="2 7">Belongs to the TRAPP small subunits family. BET3 subfamily.</text>
</comment>
<dbReference type="InterPro" id="IPR007194">
    <property type="entry name" value="TRAPP_component"/>
</dbReference>
<evidence type="ECO:0000256" key="4">
    <source>
        <dbReference type="ARBA" id="ARBA00022824"/>
    </source>
</evidence>
<name>A0AAF0F0B0_9BASI</name>
<organism evidence="8 9">
    <name type="scientific">Malassezia japonica</name>
    <dbReference type="NCBI Taxonomy" id="223818"/>
    <lineage>
        <taxon>Eukaryota</taxon>
        <taxon>Fungi</taxon>
        <taxon>Dikarya</taxon>
        <taxon>Basidiomycota</taxon>
        <taxon>Ustilaginomycotina</taxon>
        <taxon>Malasseziomycetes</taxon>
        <taxon>Malasseziales</taxon>
        <taxon>Malasseziaceae</taxon>
        <taxon>Malassezia</taxon>
    </lineage>
</organism>
<protein>
    <recommendedName>
        <fullName evidence="7">Trafficking protein particle complex subunit</fullName>
    </recommendedName>
</protein>
<evidence type="ECO:0000313" key="9">
    <source>
        <dbReference type="Proteomes" id="UP001217754"/>
    </source>
</evidence>
<dbReference type="GO" id="GO:1990072">
    <property type="term" value="C:TRAPPIII protein complex"/>
    <property type="evidence" value="ECO:0007669"/>
    <property type="project" value="TreeGrafter"/>
</dbReference>
<dbReference type="AlphaFoldDB" id="A0AAF0F0B0"/>
<evidence type="ECO:0000313" key="8">
    <source>
        <dbReference type="EMBL" id="WFD38102.1"/>
    </source>
</evidence>
<proteinExistence type="inferred from homology"/>
<dbReference type="FunFam" id="3.30.1380.20:FF:000002">
    <property type="entry name" value="Trafficking protein particle complex subunit"/>
    <property type="match status" value="1"/>
</dbReference>
<evidence type="ECO:0000256" key="2">
    <source>
        <dbReference type="ARBA" id="ARBA00006218"/>
    </source>
</evidence>
<gene>
    <name evidence="8" type="primary">trs31</name>
    <name evidence="8" type="ORF">MJAP1_001050</name>
</gene>
<keyword evidence="5 7" id="KW-0931">ER-Golgi transport</keyword>
<dbReference type="InterPro" id="IPR024096">
    <property type="entry name" value="NO_sig/Golgi_transp_ligand-bd"/>
</dbReference>
<dbReference type="EMBL" id="CP119958">
    <property type="protein sequence ID" value="WFD38102.1"/>
    <property type="molecule type" value="Genomic_DNA"/>
</dbReference>
<dbReference type="PANTHER" id="PTHR20902">
    <property type="entry name" value="41-2 PROTEIN ANTIGEN-RELATED"/>
    <property type="match status" value="1"/>
</dbReference>
<dbReference type="Proteomes" id="UP001217754">
    <property type="component" value="Chromosome 1"/>
</dbReference>
<dbReference type="SUPFAM" id="SSF111126">
    <property type="entry name" value="Ligand-binding domain in the NO signalling and Golgi transport"/>
    <property type="match status" value="1"/>
</dbReference>
<dbReference type="GeneID" id="85224699"/>
<evidence type="ECO:0000256" key="3">
    <source>
        <dbReference type="ARBA" id="ARBA00022448"/>
    </source>
</evidence>
<keyword evidence="3 7" id="KW-0813">Transport</keyword>
<dbReference type="Gene3D" id="3.30.1380.20">
    <property type="entry name" value="Trafficking protein particle complex subunit 3"/>
    <property type="match status" value="1"/>
</dbReference>
<sequence>MAGAWPQGTAPWASSYTLGAPRQAHSTGTYALPASVEDVRPATIPDILERPRDKTRASEVSTSALQFLFAEMVAYAQLHVSGIAEFERLLSTMGMRVGQRALILLAHRRETSTNPKKPRRETRLLPTLLWVHSTLWKAVFGMQADNLERSTEEGRSDEYMISTNDPLFSRGISIPKEMTQLSVEAFAAGIVEGALEGLGFPARVTAHGVPTPQHPHRTTILIKLEKSVMEREATMGGP</sequence>
<keyword evidence="6 7" id="KW-0333">Golgi apparatus</keyword>
<dbReference type="PIRSF" id="PIRSF017479">
    <property type="entry name" value="TRAPP_I_complex_Trs31"/>
    <property type="match status" value="1"/>
</dbReference>
<evidence type="ECO:0000256" key="7">
    <source>
        <dbReference type="PIRNR" id="PIRNR017479"/>
    </source>
</evidence>
<dbReference type="GO" id="GO:0005783">
    <property type="term" value="C:endoplasmic reticulum"/>
    <property type="evidence" value="ECO:0007669"/>
    <property type="project" value="UniProtKB-SubCell"/>
</dbReference>
<comment type="subcellular location">
    <subcellularLocation>
        <location evidence="1">Endoplasmic reticulum</location>
    </subcellularLocation>
    <subcellularLocation>
        <location evidence="7">Golgi apparatus</location>
        <location evidence="7">cis-Golgi network</location>
    </subcellularLocation>
</comment>
<keyword evidence="9" id="KW-1185">Reference proteome</keyword>
<dbReference type="PANTHER" id="PTHR20902:SF0">
    <property type="entry name" value="TRAFFICKING PROTEIN PARTICLE COMPLEX SUBUNIT 5"/>
    <property type="match status" value="1"/>
</dbReference>
<keyword evidence="4 7" id="KW-0256">Endoplasmic reticulum</keyword>
<dbReference type="InterPro" id="IPR016696">
    <property type="entry name" value="TRAPP-I_su5"/>
</dbReference>